<keyword evidence="4" id="KW-1185">Reference proteome</keyword>
<feature type="transmembrane region" description="Helical" evidence="1">
    <location>
        <begin position="103"/>
        <end position="127"/>
    </location>
</feature>
<feature type="transmembrane region" description="Helical" evidence="1">
    <location>
        <begin position="29"/>
        <end position="47"/>
    </location>
</feature>
<dbReference type="AlphaFoldDB" id="A0A5C3PZI2"/>
<dbReference type="PANTHER" id="PTHR40465">
    <property type="entry name" value="CHROMOSOME 1, WHOLE GENOME SHOTGUN SEQUENCE"/>
    <property type="match status" value="1"/>
</dbReference>
<sequence length="338" mass="37104">MSLPPSRQPSVTLGDAMPLLLQLPALDNTFGAVLLGTFFSLILYGMTLHQSYRYYRLYPKDRVWLKGVVSLTIVLETFHMALACHVCYFYLVTNYFNPAALLFGSWSIKLLLICSGGIIIVAQSFFAWRVFLVGPKYRLLVLVAMSLLVGELAFFAAATIETFIIPTFRGFEYLTWLISTGSAMAITADLLLTTVLITTLHRSRTGIKRTDSIIDVLILYAISTGLLTSIFNILSFLFTVLYTDNLIYVAFALIVTKLYANTLLVALNTRSALSGSGGIIEASDIGIYGTSIVFGGNMEHVTRPRTLASLKNLGAQGLLELKVTTSTFVVEDSGQPLS</sequence>
<evidence type="ECO:0000259" key="2">
    <source>
        <dbReference type="Pfam" id="PF20152"/>
    </source>
</evidence>
<evidence type="ECO:0000313" key="4">
    <source>
        <dbReference type="Proteomes" id="UP000308197"/>
    </source>
</evidence>
<dbReference type="PANTHER" id="PTHR40465:SF1">
    <property type="entry name" value="DUF6534 DOMAIN-CONTAINING PROTEIN"/>
    <property type="match status" value="1"/>
</dbReference>
<feature type="domain" description="DUF6534" evidence="2">
    <location>
        <begin position="186"/>
        <end position="271"/>
    </location>
</feature>
<keyword evidence="1" id="KW-0472">Membrane</keyword>
<dbReference type="InterPro" id="IPR045339">
    <property type="entry name" value="DUF6534"/>
</dbReference>
<feature type="transmembrane region" description="Helical" evidence="1">
    <location>
        <begin position="176"/>
        <end position="197"/>
    </location>
</feature>
<dbReference type="STRING" id="1314778.A0A5C3PZI2"/>
<feature type="transmembrane region" description="Helical" evidence="1">
    <location>
        <begin position="246"/>
        <end position="267"/>
    </location>
</feature>
<protein>
    <recommendedName>
        <fullName evidence="2">DUF6534 domain-containing protein</fullName>
    </recommendedName>
</protein>
<keyword evidence="1" id="KW-1133">Transmembrane helix</keyword>
<gene>
    <name evidence="3" type="ORF">K466DRAFT_595982</name>
</gene>
<accession>A0A5C3PZI2</accession>
<evidence type="ECO:0000313" key="3">
    <source>
        <dbReference type="EMBL" id="TFK91553.1"/>
    </source>
</evidence>
<feature type="transmembrane region" description="Helical" evidence="1">
    <location>
        <begin position="217"/>
        <end position="240"/>
    </location>
</feature>
<evidence type="ECO:0000256" key="1">
    <source>
        <dbReference type="SAM" id="Phobius"/>
    </source>
</evidence>
<feature type="transmembrane region" description="Helical" evidence="1">
    <location>
        <begin position="68"/>
        <end position="91"/>
    </location>
</feature>
<proteinExistence type="predicted"/>
<feature type="transmembrane region" description="Helical" evidence="1">
    <location>
        <begin position="139"/>
        <end position="164"/>
    </location>
</feature>
<organism evidence="3 4">
    <name type="scientific">Polyporus arcularius HHB13444</name>
    <dbReference type="NCBI Taxonomy" id="1314778"/>
    <lineage>
        <taxon>Eukaryota</taxon>
        <taxon>Fungi</taxon>
        <taxon>Dikarya</taxon>
        <taxon>Basidiomycota</taxon>
        <taxon>Agaricomycotina</taxon>
        <taxon>Agaricomycetes</taxon>
        <taxon>Polyporales</taxon>
        <taxon>Polyporaceae</taxon>
        <taxon>Polyporus</taxon>
    </lineage>
</organism>
<dbReference type="Proteomes" id="UP000308197">
    <property type="component" value="Unassembled WGS sequence"/>
</dbReference>
<reference evidence="3 4" key="1">
    <citation type="journal article" date="2019" name="Nat. Ecol. Evol.">
        <title>Megaphylogeny resolves global patterns of mushroom evolution.</title>
        <authorList>
            <person name="Varga T."/>
            <person name="Krizsan K."/>
            <person name="Foldi C."/>
            <person name="Dima B."/>
            <person name="Sanchez-Garcia M."/>
            <person name="Sanchez-Ramirez S."/>
            <person name="Szollosi G.J."/>
            <person name="Szarkandi J.G."/>
            <person name="Papp V."/>
            <person name="Albert L."/>
            <person name="Andreopoulos W."/>
            <person name="Angelini C."/>
            <person name="Antonin V."/>
            <person name="Barry K.W."/>
            <person name="Bougher N.L."/>
            <person name="Buchanan P."/>
            <person name="Buyck B."/>
            <person name="Bense V."/>
            <person name="Catcheside P."/>
            <person name="Chovatia M."/>
            <person name="Cooper J."/>
            <person name="Damon W."/>
            <person name="Desjardin D."/>
            <person name="Finy P."/>
            <person name="Geml J."/>
            <person name="Haridas S."/>
            <person name="Hughes K."/>
            <person name="Justo A."/>
            <person name="Karasinski D."/>
            <person name="Kautmanova I."/>
            <person name="Kiss B."/>
            <person name="Kocsube S."/>
            <person name="Kotiranta H."/>
            <person name="LaButti K.M."/>
            <person name="Lechner B.E."/>
            <person name="Liimatainen K."/>
            <person name="Lipzen A."/>
            <person name="Lukacs Z."/>
            <person name="Mihaltcheva S."/>
            <person name="Morgado L.N."/>
            <person name="Niskanen T."/>
            <person name="Noordeloos M.E."/>
            <person name="Ohm R.A."/>
            <person name="Ortiz-Santana B."/>
            <person name="Ovrebo C."/>
            <person name="Racz N."/>
            <person name="Riley R."/>
            <person name="Savchenko A."/>
            <person name="Shiryaev A."/>
            <person name="Soop K."/>
            <person name="Spirin V."/>
            <person name="Szebenyi C."/>
            <person name="Tomsovsky M."/>
            <person name="Tulloss R.E."/>
            <person name="Uehling J."/>
            <person name="Grigoriev I.V."/>
            <person name="Vagvolgyi C."/>
            <person name="Papp T."/>
            <person name="Martin F.M."/>
            <person name="Miettinen O."/>
            <person name="Hibbett D.S."/>
            <person name="Nagy L.G."/>
        </authorList>
    </citation>
    <scope>NUCLEOTIDE SEQUENCE [LARGE SCALE GENOMIC DNA]</scope>
    <source>
        <strain evidence="3 4">HHB13444</strain>
    </source>
</reference>
<dbReference type="InParanoid" id="A0A5C3PZI2"/>
<dbReference type="EMBL" id="ML211017">
    <property type="protein sequence ID" value="TFK91553.1"/>
    <property type="molecule type" value="Genomic_DNA"/>
</dbReference>
<keyword evidence="1" id="KW-0812">Transmembrane</keyword>
<name>A0A5C3PZI2_9APHY</name>
<dbReference type="Pfam" id="PF20152">
    <property type="entry name" value="DUF6534"/>
    <property type="match status" value="1"/>
</dbReference>